<reference evidence="9 10" key="1">
    <citation type="submission" date="2018-11" db="EMBL/GenBank/DDBJ databases">
        <title>The draft genome sequence of Amphritea opalescens ANRC-JH13T.</title>
        <authorList>
            <person name="Fang Z."/>
            <person name="Zhang Y."/>
            <person name="Han X."/>
        </authorList>
    </citation>
    <scope>NUCLEOTIDE SEQUENCE [LARGE SCALE GENOMIC DNA]</scope>
    <source>
        <strain evidence="9 10">ANRC-JH13</strain>
    </source>
</reference>
<comment type="function">
    <text evidence="8">Catalyzes the condensation of pantoate with beta-alanine in an ATP-dependent reaction via a pantoyl-adenylate intermediate.</text>
</comment>
<dbReference type="RefSeq" id="WP_126159719.1">
    <property type="nucleotide sequence ID" value="NZ_RQXW01000019.1"/>
</dbReference>
<comment type="catalytic activity">
    <reaction evidence="7 8">
        <text>(R)-pantoate + beta-alanine + ATP = (R)-pantothenate + AMP + diphosphate + H(+)</text>
        <dbReference type="Rhea" id="RHEA:10912"/>
        <dbReference type="ChEBI" id="CHEBI:15378"/>
        <dbReference type="ChEBI" id="CHEBI:15980"/>
        <dbReference type="ChEBI" id="CHEBI:29032"/>
        <dbReference type="ChEBI" id="CHEBI:30616"/>
        <dbReference type="ChEBI" id="CHEBI:33019"/>
        <dbReference type="ChEBI" id="CHEBI:57966"/>
        <dbReference type="ChEBI" id="CHEBI:456215"/>
        <dbReference type="EC" id="6.3.2.1"/>
    </reaction>
</comment>
<name>A0A430KMI0_9GAMM</name>
<comment type="pathway">
    <text evidence="1 8">Cofactor biosynthesis; (R)-pantothenate biosynthesis; (R)-pantothenate from (R)-pantoate and beta-alanine: step 1/1.</text>
</comment>
<dbReference type="NCBIfam" id="TIGR00018">
    <property type="entry name" value="panC"/>
    <property type="match status" value="1"/>
</dbReference>
<dbReference type="Pfam" id="PF02569">
    <property type="entry name" value="Pantoate_ligase"/>
    <property type="match status" value="1"/>
</dbReference>
<feature type="binding site" evidence="8">
    <location>
        <begin position="30"/>
        <end position="37"/>
    </location>
    <ligand>
        <name>ATP</name>
        <dbReference type="ChEBI" id="CHEBI:30616"/>
    </ligand>
</feature>
<protein>
    <recommendedName>
        <fullName evidence="8">Pantothenate synthetase</fullName>
        <shortName evidence="8">PS</shortName>
        <ecNumber evidence="8">6.3.2.1</ecNumber>
    </recommendedName>
    <alternativeName>
        <fullName evidence="8">Pantoate--beta-alanine ligase</fullName>
    </alternativeName>
    <alternativeName>
        <fullName evidence="8">Pantoate-activating enzyme</fullName>
    </alternativeName>
</protein>
<evidence type="ECO:0000256" key="7">
    <source>
        <dbReference type="ARBA" id="ARBA00048258"/>
    </source>
</evidence>
<dbReference type="Proteomes" id="UP000283087">
    <property type="component" value="Unassembled WGS sequence"/>
</dbReference>
<dbReference type="AlphaFoldDB" id="A0A430KMI0"/>
<dbReference type="InterPro" id="IPR042176">
    <property type="entry name" value="Pantoate_ligase_C"/>
</dbReference>
<dbReference type="FunFam" id="3.40.50.620:FF:000013">
    <property type="entry name" value="Pantothenate synthetase"/>
    <property type="match status" value="1"/>
</dbReference>
<feature type="binding site" evidence="8">
    <location>
        <position position="178"/>
    </location>
    <ligand>
        <name>ATP</name>
        <dbReference type="ChEBI" id="CHEBI:30616"/>
    </ligand>
</feature>
<keyword evidence="4 8" id="KW-0566">Pantothenate biosynthesis</keyword>
<dbReference type="GO" id="GO:0005829">
    <property type="term" value="C:cytosol"/>
    <property type="evidence" value="ECO:0007669"/>
    <property type="project" value="TreeGrafter"/>
</dbReference>
<sequence>MKTIHSIAELRDAIGAERRAGKRIGFVPTMGNLHTGHIQLIQQSNNNADITVASIFVNPLQFGENEDLDAYPRTLEADQEKLALANCDYLFAPTIKEMYPNGQVIQTLIEVPGISDIHCGATRPGHFRGVATVVCKLFGIVQPDVAIFGEKDFQQLLVIRRMAEDLFLPVEIQGSPIARAQSNLALSSRNAYLTPEELAIAPILNQTIRTTIAEITAGRRDYLTLQEEAQTALEQAGFKRDYYCISKRDDLRQADSDDTEIILIAAAYLGKARLIDNMMLDL</sequence>
<feature type="binding site" evidence="8">
    <location>
        <position position="61"/>
    </location>
    <ligand>
        <name>(R)-pantoate</name>
        <dbReference type="ChEBI" id="CHEBI:15980"/>
    </ligand>
</feature>
<keyword evidence="5 8" id="KW-0547">Nucleotide-binding</keyword>
<dbReference type="Gene3D" id="3.40.50.620">
    <property type="entry name" value="HUPs"/>
    <property type="match status" value="1"/>
</dbReference>
<dbReference type="EC" id="6.3.2.1" evidence="8"/>
<evidence type="ECO:0000256" key="4">
    <source>
        <dbReference type="ARBA" id="ARBA00022655"/>
    </source>
</evidence>
<evidence type="ECO:0000256" key="2">
    <source>
        <dbReference type="ARBA" id="ARBA00009256"/>
    </source>
</evidence>
<dbReference type="UniPathway" id="UPA00028">
    <property type="reaction ID" value="UER00005"/>
</dbReference>
<keyword evidence="10" id="KW-1185">Reference proteome</keyword>
<comment type="caution">
    <text evidence="9">The sequence shown here is derived from an EMBL/GenBank/DDBJ whole genome shotgun (WGS) entry which is preliminary data.</text>
</comment>
<dbReference type="HAMAP" id="MF_00158">
    <property type="entry name" value="PanC"/>
    <property type="match status" value="1"/>
</dbReference>
<accession>A0A430KMI0</accession>
<evidence type="ECO:0000256" key="1">
    <source>
        <dbReference type="ARBA" id="ARBA00004990"/>
    </source>
</evidence>
<dbReference type="SUPFAM" id="SSF52374">
    <property type="entry name" value="Nucleotidylyl transferase"/>
    <property type="match status" value="1"/>
</dbReference>
<evidence type="ECO:0000256" key="3">
    <source>
        <dbReference type="ARBA" id="ARBA00022598"/>
    </source>
</evidence>
<proteinExistence type="inferred from homology"/>
<evidence type="ECO:0000256" key="8">
    <source>
        <dbReference type="HAMAP-Rule" id="MF_00158"/>
    </source>
</evidence>
<comment type="subunit">
    <text evidence="8">Homodimer.</text>
</comment>
<comment type="miscellaneous">
    <text evidence="8">The reaction proceeds by a bi uni uni bi ping pong mechanism.</text>
</comment>
<keyword evidence="3 8" id="KW-0436">Ligase</keyword>
<keyword evidence="8" id="KW-0963">Cytoplasm</keyword>
<feature type="binding site" evidence="8">
    <location>
        <begin position="186"/>
        <end position="189"/>
    </location>
    <ligand>
        <name>ATP</name>
        <dbReference type="ChEBI" id="CHEBI:30616"/>
    </ligand>
</feature>
<dbReference type="GO" id="GO:0015940">
    <property type="term" value="P:pantothenate biosynthetic process"/>
    <property type="evidence" value="ECO:0007669"/>
    <property type="project" value="UniProtKB-UniRule"/>
</dbReference>
<dbReference type="OrthoDB" id="9773087at2"/>
<comment type="similarity">
    <text evidence="2 8">Belongs to the pantothenate synthetase family.</text>
</comment>
<dbReference type="CDD" id="cd00560">
    <property type="entry name" value="PanC"/>
    <property type="match status" value="1"/>
</dbReference>
<comment type="subcellular location">
    <subcellularLocation>
        <location evidence="8">Cytoplasm</location>
    </subcellularLocation>
</comment>
<feature type="binding site" evidence="8">
    <location>
        <begin position="149"/>
        <end position="152"/>
    </location>
    <ligand>
        <name>ATP</name>
        <dbReference type="ChEBI" id="CHEBI:30616"/>
    </ligand>
</feature>
<feature type="binding site" evidence="8">
    <location>
        <position position="61"/>
    </location>
    <ligand>
        <name>beta-alanine</name>
        <dbReference type="ChEBI" id="CHEBI:57966"/>
    </ligand>
</feature>
<keyword evidence="6 8" id="KW-0067">ATP-binding</keyword>
<dbReference type="Gene3D" id="3.30.1300.10">
    <property type="entry name" value="Pantoate-beta-alanine ligase, C-terminal domain"/>
    <property type="match status" value="1"/>
</dbReference>
<evidence type="ECO:0000256" key="6">
    <source>
        <dbReference type="ARBA" id="ARBA00022840"/>
    </source>
</evidence>
<feature type="binding site" evidence="8">
    <location>
        <position position="155"/>
    </location>
    <ligand>
        <name>(R)-pantoate</name>
        <dbReference type="ChEBI" id="CHEBI:15980"/>
    </ligand>
</feature>
<dbReference type="InterPro" id="IPR003721">
    <property type="entry name" value="Pantoate_ligase"/>
</dbReference>
<feature type="active site" description="Proton donor" evidence="8">
    <location>
        <position position="37"/>
    </location>
</feature>
<dbReference type="GO" id="GO:0004592">
    <property type="term" value="F:pantoate-beta-alanine ligase activity"/>
    <property type="evidence" value="ECO:0007669"/>
    <property type="project" value="UniProtKB-UniRule"/>
</dbReference>
<organism evidence="9 10">
    <name type="scientific">Amphritea opalescens</name>
    <dbReference type="NCBI Taxonomy" id="2490544"/>
    <lineage>
        <taxon>Bacteria</taxon>
        <taxon>Pseudomonadati</taxon>
        <taxon>Pseudomonadota</taxon>
        <taxon>Gammaproteobacteria</taxon>
        <taxon>Oceanospirillales</taxon>
        <taxon>Oceanospirillaceae</taxon>
        <taxon>Amphritea</taxon>
    </lineage>
</organism>
<dbReference type="GO" id="GO:0005524">
    <property type="term" value="F:ATP binding"/>
    <property type="evidence" value="ECO:0007669"/>
    <property type="project" value="UniProtKB-KW"/>
</dbReference>
<dbReference type="PANTHER" id="PTHR21299:SF1">
    <property type="entry name" value="PANTOATE--BETA-ALANINE LIGASE"/>
    <property type="match status" value="1"/>
</dbReference>
<gene>
    <name evidence="8" type="primary">panC</name>
    <name evidence="9" type="ORF">EH243_16260</name>
</gene>
<dbReference type="InterPro" id="IPR014729">
    <property type="entry name" value="Rossmann-like_a/b/a_fold"/>
</dbReference>
<dbReference type="PANTHER" id="PTHR21299">
    <property type="entry name" value="CYTIDYLATE KINASE/PANTOATE-BETA-ALANINE LIGASE"/>
    <property type="match status" value="1"/>
</dbReference>
<evidence type="ECO:0000313" key="10">
    <source>
        <dbReference type="Proteomes" id="UP000283087"/>
    </source>
</evidence>
<evidence type="ECO:0000256" key="5">
    <source>
        <dbReference type="ARBA" id="ARBA00022741"/>
    </source>
</evidence>
<evidence type="ECO:0000313" key="9">
    <source>
        <dbReference type="EMBL" id="RTE64656.1"/>
    </source>
</evidence>
<dbReference type="EMBL" id="RQXW01000019">
    <property type="protein sequence ID" value="RTE64656.1"/>
    <property type="molecule type" value="Genomic_DNA"/>
</dbReference>